<dbReference type="AlphaFoldDB" id="A0AA35SPY8"/>
<dbReference type="EMBL" id="CASHTH010002628">
    <property type="protein sequence ID" value="CAI8032791.1"/>
    <property type="molecule type" value="Genomic_DNA"/>
</dbReference>
<protein>
    <submittedName>
        <fullName evidence="1">Uncharacterized protein</fullName>
    </submittedName>
</protein>
<keyword evidence="2" id="KW-1185">Reference proteome</keyword>
<accession>A0AA35SPY8</accession>
<evidence type="ECO:0000313" key="2">
    <source>
        <dbReference type="Proteomes" id="UP001174909"/>
    </source>
</evidence>
<comment type="caution">
    <text evidence="1">The sequence shown here is derived from an EMBL/GenBank/DDBJ whole genome shotgun (WGS) entry which is preliminary data.</text>
</comment>
<evidence type="ECO:0000313" key="1">
    <source>
        <dbReference type="EMBL" id="CAI8032791.1"/>
    </source>
</evidence>
<reference evidence="1" key="1">
    <citation type="submission" date="2023-03" db="EMBL/GenBank/DDBJ databases">
        <authorList>
            <person name="Steffen K."/>
            <person name="Cardenas P."/>
        </authorList>
    </citation>
    <scope>NUCLEOTIDE SEQUENCE</scope>
</reference>
<name>A0AA35SPY8_GEOBA</name>
<sequence>MSPWKHTTSSTMYIHRMVPTPLNMTTTLSLVCVLDFCSPPCYSKGWYEQILTYKHAWYL</sequence>
<gene>
    <name evidence="1" type="ORF">GBAR_LOCUS18519</name>
</gene>
<proteinExistence type="predicted"/>
<dbReference type="Proteomes" id="UP001174909">
    <property type="component" value="Unassembled WGS sequence"/>
</dbReference>
<organism evidence="1 2">
    <name type="scientific">Geodia barretti</name>
    <name type="common">Barrett's horny sponge</name>
    <dbReference type="NCBI Taxonomy" id="519541"/>
    <lineage>
        <taxon>Eukaryota</taxon>
        <taxon>Metazoa</taxon>
        <taxon>Porifera</taxon>
        <taxon>Demospongiae</taxon>
        <taxon>Heteroscleromorpha</taxon>
        <taxon>Tetractinellida</taxon>
        <taxon>Astrophorina</taxon>
        <taxon>Geodiidae</taxon>
        <taxon>Geodia</taxon>
    </lineage>
</organism>